<keyword evidence="5 7" id="KW-0472">Membrane</keyword>
<dbReference type="NCBIfam" id="TIGR00229">
    <property type="entry name" value="sensory_box"/>
    <property type="match status" value="1"/>
</dbReference>
<dbReference type="InterPro" id="IPR052163">
    <property type="entry name" value="DGC-Regulatory_Protein"/>
</dbReference>
<reference evidence="11 12" key="1">
    <citation type="submission" date="2020-03" db="EMBL/GenBank/DDBJ databases">
        <title>Genomic Encyclopedia of Type Strains, Phase IV (KMG-IV): sequencing the most valuable type-strain genomes for metagenomic binning, comparative biology and taxonomic classification.</title>
        <authorList>
            <person name="Goeker M."/>
        </authorList>
    </citation>
    <scope>NUCLEOTIDE SEQUENCE [LARGE SCALE GENOMIC DNA]</scope>
    <source>
        <strain evidence="11 12">DSM 24233</strain>
    </source>
</reference>
<proteinExistence type="predicted"/>
<feature type="transmembrane region" description="Helical" evidence="7">
    <location>
        <begin position="194"/>
        <end position="214"/>
    </location>
</feature>
<evidence type="ECO:0000256" key="2">
    <source>
        <dbReference type="ARBA" id="ARBA00022475"/>
    </source>
</evidence>
<evidence type="ECO:0000259" key="10">
    <source>
        <dbReference type="PROSITE" id="PS50887"/>
    </source>
</evidence>
<sequence length="639" mass="69304">MTLPERPEDMPQHIQRMRPYICLALAAVYLGAARGAIVFTQTDGFAHIWPAAGIGLAAMHLCGLRIWPAILLADMASAVMAGQPLDTAFVWSGGNTAALGVSSLLLRRFVPGCAFQKSARGMVLFIAFGPLVASLLSASTGWLGAEFTSRPIPSGFPHLIWAWFLSDFSGIVVLTPLVLGWLSERPSVPPRLVSVEGLALCASLAFMSWLIFGVGAGSDVLEYPLSFGLFPFLAWATFRLDTRSLTLVHLLLAGYALMPTMEGYGPFAIIEHPHSIHLLQLFVSGIASTSLIIHAILHERAQAETALRASRDELQQLNDRLEERVAERTAELTTALADLRTAGEIYRNIFTHAVDGIFQTDAEGRVTHANASLAHILGYDDANDLLREVNTLPHAIMLASEDDAPRFHALISAKGAAETFEFLARKADGGHAWLSMSVRAALDSAGRVTGMNGIVRDITDQKRSQQALARRATHDELTGIANRSLFHEAFARMLTLAQRNGTGLGLLYIDMDNFKHVNDTYGHNAGDAVLVEAVARMRSRLRKSDLMARIGGDEFAILLPDTTTREQAEAVAHDILATLDRPFDLDCGRIDIHASIGASLYPQDADTAQGLLEQADAAMYRAKRNARNASGPTSGSRKE</sequence>
<dbReference type="GO" id="GO:0003824">
    <property type="term" value="F:catalytic activity"/>
    <property type="evidence" value="ECO:0007669"/>
    <property type="project" value="UniProtKB-ARBA"/>
</dbReference>
<keyword evidence="2" id="KW-1003">Cell membrane</keyword>
<feature type="coiled-coil region" evidence="6">
    <location>
        <begin position="300"/>
        <end position="338"/>
    </location>
</feature>
<dbReference type="RefSeq" id="WP_167940668.1">
    <property type="nucleotide sequence ID" value="NZ_JAATJA010000001.1"/>
</dbReference>
<dbReference type="Proteomes" id="UP000580856">
    <property type="component" value="Unassembled WGS sequence"/>
</dbReference>
<dbReference type="InterPro" id="IPR043128">
    <property type="entry name" value="Rev_trsase/Diguanyl_cyclase"/>
</dbReference>
<organism evidence="11 12">
    <name type="scientific">Desulfobaculum xiamenense</name>
    <dbReference type="NCBI Taxonomy" id="995050"/>
    <lineage>
        <taxon>Bacteria</taxon>
        <taxon>Pseudomonadati</taxon>
        <taxon>Thermodesulfobacteriota</taxon>
        <taxon>Desulfovibrionia</taxon>
        <taxon>Desulfovibrionales</taxon>
        <taxon>Desulfovibrionaceae</taxon>
        <taxon>Desulfobaculum</taxon>
    </lineage>
</organism>
<dbReference type="InterPro" id="IPR001610">
    <property type="entry name" value="PAC"/>
</dbReference>
<dbReference type="InterPro" id="IPR035965">
    <property type="entry name" value="PAS-like_dom_sf"/>
</dbReference>
<dbReference type="NCBIfam" id="TIGR00254">
    <property type="entry name" value="GGDEF"/>
    <property type="match status" value="1"/>
</dbReference>
<feature type="transmembrane region" description="Helical" evidence="7">
    <location>
        <begin position="276"/>
        <end position="297"/>
    </location>
</feature>
<protein>
    <submittedName>
        <fullName evidence="11">Diguanylate cyclase (GGDEF)-like protein/PAS domain S-box-containing protein</fullName>
    </submittedName>
</protein>
<dbReference type="CDD" id="cd00130">
    <property type="entry name" value="PAS"/>
    <property type="match status" value="1"/>
</dbReference>
<accession>A0A846QSJ3</accession>
<dbReference type="Pfam" id="PF00989">
    <property type="entry name" value="PAS"/>
    <property type="match status" value="1"/>
</dbReference>
<dbReference type="FunFam" id="3.30.70.270:FF:000001">
    <property type="entry name" value="Diguanylate cyclase domain protein"/>
    <property type="match status" value="1"/>
</dbReference>
<dbReference type="InterPro" id="IPR029787">
    <property type="entry name" value="Nucleotide_cyclase"/>
</dbReference>
<dbReference type="AlphaFoldDB" id="A0A846QSJ3"/>
<dbReference type="Gene3D" id="3.30.450.20">
    <property type="entry name" value="PAS domain"/>
    <property type="match status" value="1"/>
</dbReference>
<feature type="transmembrane region" description="Helical" evidence="7">
    <location>
        <begin position="46"/>
        <end position="68"/>
    </location>
</feature>
<dbReference type="SUPFAM" id="SSF55785">
    <property type="entry name" value="PYP-like sensor domain (PAS domain)"/>
    <property type="match status" value="1"/>
</dbReference>
<feature type="domain" description="PAS" evidence="8">
    <location>
        <begin position="342"/>
        <end position="379"/>
    </location>
</feature>
<evidence type="ECO:0000256" key="3">
    <source>
        <dbReference type="ARBA" id="ARBA00022692"/>
    </source>
</evidence>
<evidence type="ECO:0000256" key="4">
    <source>
        <dbReference type="ARBA" id="ARBA00022989"/>
    </source>
</evidence>
<dbReference type="SUPFAM" id="SSF55073">
    <property type="entry name" value="Nucleotide cyclase"/>
    <property type="match status" value="1"/>
</dbReference>
<feature type="domain" description="GGDEF" evidence="10">
    <location>
        <begin position="502"/>
        <end position="635"/>
    </location>
</feature>
<dbReference type="PROSITE" id="PS50113">
    <property type="entry name" value="PAC"/>
    <property type="match status" value="1"/>
</dbReference>
<feature type="domain" description="PAC" evidence="9">
    <location>
        <begin position="418"/>
        <end position="470"/>
    </location>
</feature>
<dbReference type="InterPro" id="IPR007895">
    <property type="entry name" value="MASE1"/>
</dbReference>
<keyword evidence="3 7" id="KW-0812">Transmembrane</keyword>
<dbReference type="Gene3D" id="3.30.70.270">
    <property type="match status" value="1"/>
</dbReference>
<evidence type="ECO:0000256" key="6">
    <source>
        <dbReference type="SAM" id="Coils"/>
    </source>
</evidence>
<comment type="subcellular location">
    <subcellularLocation>
        <location evidence="1">Cell membrane</location>
        <topology evidence="1">Multi-pass membrane protein</topology>
    </subcellularLocation>
</comment>
<keyword evidence="4 7" id="KW-1133">Transmembrane helix</keyword>
<feature type="transmembrane region" description="Helical" evidence="7">
    <location>
        <begin position="122"/>
        <end position="145"/>
    </location>
</feature>
<evidence type="ECO:0000256" key="1">
    <source>
        <dbReference type="ARBA" id="ARBA00004651"/>
    </source>
</evidence>
<dbReference type="PANTHER" id="PTHR46663:SF3">
    <property type="entry name" value="SLL0267 PROTEIN"/>
    <property type="match status" value="1"/>
</dbReference>
<feature type="transmembrane region" description="Helical" evidence="7">
    <location>
        <begin position="20"/>
        <end position="39"/>
    </location>
</feature>
<dbReference type="Pfam" id="PF05231">
    <property type="entry name" value="MASE1"/>
    <property type="match status" value="1"/>
</dbReference>
<evidence type="ECO:0000256" key="7">
    <source>
        <dbReference type="SAM" id="Phobius"/>
    </source>
</evidence>
<dbReference type="InterPro" id="IPR000700">
    <property type="entry name" value="PAS-assoc_C"/>
</dbReference>
<dbReference type="EMBL" id="JAATJA010000001">
    <property type="protein sequence ID" value="NJB67629.1"/>
    <property type="molecule type" value="Genomic_DNA"/>
</dbReference>
<dbReference type="InterPro" id="IPR000014">
    <property type="entry name" value="PAS"/>
</dbReference>
<dbReference type="PROSITE" id="PS50887">
    <property type="entry name" value="GGDEF"/>
    <property type="match status" value="1"/>
</dbReference>
<gene>
    <name evidence="11" type="ORF">GGQ74_001269</name>
</gene>
<dbReference type="CDD" id="cd01949">
    <property type="entry name" value="GGDEF"/>
    <property type="match status" value="1"/>
</dbReference>
<feature type="transmembrane region" description="Helical" evidence="7">
    <location>
        <begin position="160"/>
        <end position="182"/>
    </location>
</feature>
<evidence type="ECO:0000256" key="5">
    <source>
        <dbReference type="ARBA" id="ARBA00023136"/>
    </source>
</evidence>
<keyword evidence="6" id="KW-0175">Coiled coil</keyword>
<evidence type="ECO:0000259" key="8">
    <source>
        <dbReference type="PROSITE" id="PS50112"/>
    </source>
</evidence>
<dbReference type="Pfam" id="PF00990">
    <property type="entry name" value="GGDEF"/>
    <property type="match status" value="1"/>
</dbReference>
<feature type="transmembrane region" description="Helical" evidence="7">
    <location>
        <begin position="88"/>
        <end position="110"/>
    </location>
</feature>
<dbReference type="SMART" id="SM00267">
    <property type="entry name" value="GGDEF"/>
    <property type="match status" value="1"/>
</dbReference>
<evidence type="ECO:0000313" key="12">
    <source>
        <dbReference type="Proteomes" id="UP000580856"/>
    </source>
</evidence>
<dbReference type="SMART" id="SM00086">
    <property type="entry name" value="PAC"/>
    <property type="match status" value="1"/>
</dbReference>
<evidence type="ECO:0000259" key="9">
    <source>
        <dbReference type="PROSITE" id="PS50113"/>
    </source>
</evidence>
<dbReference type="PROSITE" id="PS50112">
    <property type="entry name" value="PAS"/>
    <property type="match status" value="1"/>
</dbReference>
<dbReference type="PANTHER" id="PTHR46663">
    <property type="entry name" value="DIGUANYLATE CYCLASE DGCT-RELATED"/>
    <property type="match status" value="1"/>
</dbReference>
<keyword evidence="12" id="KW-1185">Reference proteome</keyword>
<evidence type="ECO:0000313" key="11">
    <source>
        <dbReference type="EMBL" id="NJB67629.1"/>
    </source>
</evidence>
<comment type="caution">
    <text evidence="11">The sequence shown here is derived from an EMBL/GenBank/DDBJ whole genome shotgun (WGS) entry which is preliminary data.</text>
</comment>
<feature type="transmembrane region" description="Helical" evidence="7">
    <location>
        <begin position="250"/>
        <end position="270"/>
    </location>
</feature>
<dbReference type="InterPro" id="IPR000160">
    <property type="entry name" value="GGDEF_dom"/>
</dbReference>
<dbReference type="GO" id="GO:0006355">
    <property type="term" value="P:regulation of DNA-templated transcription"/>
    <property type="evidence" value="ECO:0007669"/>
    <property type="project" value="InterPro"/>
</dbReference>
<dbReference type="GO" id="GO:0005886">
    <property type="term" value="C:plasma membrane"/>
    <property type="evidence" value="ECO:0007669"/>
    <property type="project" value="UniProtKB-SubCell"/>
</dbReference>
<dbReference type="InterPro" id="IPR013767">
    <property type="entry name" value="PAS_fold"/>
</dbReference>
<name>A0A846QSJ3_9BACT</name>